<accession>A0A839THF6</accession>
<dbReference type="InterPro" id="IPR007138">
    <property type="entry name" value="ABM_dom"/>
</dbReference>
<dbReference type="PANTHER" id="PTHR34474:SF2">
    <property type="entry name" value="SIGNAL TRANSDUCTION PROTEIN TRAP"/>
    <property type="match status" value="1"/>
</dbReference>
<keyword evidence="2" id="KW-0560">Oxidoreductase</keyword>
<evidence type="ECO:0000313" key="2">
    <source>
        <dbReference type="EMBL" id="MBB3126042.1"/>
    </source>
</evidence>
<gene>
    <name evidence="2" type="ORF">FHS19_000696</name>
</gene>
<dbReference type="AlphaFoldDB" id="A0A839THF6"/>
<evidence type="ECO:0000313" key="3">
    <source>
        <dbReference type="Proteomes" id="UP000517523"/>
    </source>
</evidence>
<reference evidence="2 3" key="1">
    <citation type="submission" date="2020-08" db="EMBL/GenBank/DDBJ databases">
        <title>Genomic Encyclopedia of Type Strains, Phase III (KMG-III): the genomes of soil and plant-associated and newly described type strains.</title>
        <authorList>
            <person name="Whitman W."/>
        </authorList>
    </citation>
    <scope>NUCLEOTIDE SEQUENCE [LARGE SCALE GENOMIC DNA]</scope>
    <source>
        <strain evidence="2 3">CECT 5831</strain>
    </source>
</reference>
<feature type="domain" description="ABM" evidence="1">
    <location>
        <begin position="2"/>
        <end position="92"/>
    </location>
</feature>
<proteinExistence type="predicted"/>
<dbReference type="InterPro" id="IPR050404">
    <property type="entry name" value="Heme-degrading_MO"/>
</dbReference>
<dbReference type="Gene3D" id="3.30.70.100">
    <property type="match status" value="1"/>
</dbReference>
<sequence length="103" mass="11920">MILEAAMLQVKPGQGEAFEQAFREASGIISSMQGYIGHELQRCMEVPNKYLLLVKWETIEDHTEGFRQSDSYARWKGLLHHYYDPFPVVEHFEQVNLAYAAVE</sequence>
<dbReference type="InterPro" id="IPR011008">
    <property type="entry name" value="Dimeric_a/b-barrel"/>
</dbReference>
<dbReference type="Pfam" id="PF03992">
    <property type="entry name" value="ABM"/>
    <property type="match status" value="1"/>
</dbReference>
<name>A0A839THF6_9BACL</name>
<evidence type="ECO:0000259" key="1">
    <source>
        <dbReference type="PROSITE" id="PS51725"/>
    </source>
</evidence>
<organism evidence="2 3">
    <name type="scientific">Paenibacillus rhizosphaerae</name>
    <dbReference type="NCBI Taxonomy" id="297318"/>
    <lineage>
        <taxon>Bacteria</taxon>
        <taxon>Bacillati</taxon>
        <taxon>Bacillota</taxon>
        <taxon>Bacilli</taxon>
        <taxon>Bacillales</taxon>
        <taxon>Paenibacillaceae</taxon>
        <taxon>Paenibacillus</taxon>
    </lineage>
</organism>
<dbReference type="PANTHER" id="PTHR34474">
    <property type="entry name" value="SIGNAL TRANSDUCTION PROTEIN TRAP"/>
    <property type="match status" value="1"/>
</dbReference>
<comment type="caution">
    <text evidence="2">The sequence shown here is derived from an EMBL/GenBank/DDBJ whole genome shotgun (WGS) entry which is preliminary data.</text>
</comment>
<dbReference type="EMBL" id="JACHXJ010000001">
    <property type="protein sequence ID" value="MBB3126042.1"/>
    <property type="molecule type" value="Genomic_DNA"/>
</dbReference>
<keyword evidence="2" id="KW-0503">Monooxygenase</keyword>
<dbReference type="SUPFAM" id="SSF54909">
    <property type="entry name" value="Dimeric alpha+beta barrel"/>
    <property type="match status" value="1"/>
</dbReference>
<dbReference type="Proteomes" id="UP000517523">
    <property type="component" value="Unassembled WGS sequence"/>
</dbReference>
<dbReference type="GO" id="GO:0004497">
    <property type="term" value="F:monooxygenase activity"/>
    <property type="evidence" value="ECO:0007669"/>
    <property type="project" value="UniProtKB-KW"/>
</dbReference>
<dbReference type="PROSITE" id="PS51725">
    <property type="entry name" value="ABM"/>
    <property type="match status" value="1"/>
</dbReference>
<dbReference type="RefSeq" id="WP_183578552.1">
    <property type="nucleotide sequence ID" value="NZ_JACHXJ010000001.1"/>
</dbReference>
<protein>
    <submittedName>
        <fullName evidence="2">Heme-degrading monooxygenase HmoA</fullName>
    </submittedName>
</protein>